<dbReference type="RefSeq" id="WP_172172134.1">
    <property type="nucleotide sequence ID" value="NZ_WOEZ01000185.1"/>
</dbReference>
<evidence type="ECO:0000313" key="1">
    <source>
        <dbReference type="EMBL" id="NPT59098.1"/>
    </source>
</evidence>
<protein>
    <submittedName>
        <fullName evidence="1">DUF4054 domain-containing protein</fullName>
    </submittedName>
</protein>
<dbReference type="Proteomes" id="UP000655523">
    <property type="component" value="Unassembled WGS sequence"/>
</dbReference>
<name>A0A972SKI1_9BURK</name>
<organism evidence="1 2">
    <name type="scientific">Paraburkholderia elongata</name>
    <dbReference type="NCBI Taxonomy" id="2675747"/>
    <lineage>
        <taxon>Bacteria</taxon>
        <taxon>Pseudomonadati</taxon>
        <taxon>Pseudomonadota</taxon>
        <taxon>Betaproteobacteria</taxon>
        <taxon>Burkholderiales</taxon>
        <taxon>Burkholderiaceae</taxon>
        <taxon>Paraburkholderia</taxon>
    </lineage>
</organism>
<dbReference type="InterPro" id="IPR025127">
    <property type="entry name" value="DUF4054"/>
</dbReference>
<proteinExistence type="predicted"/>
<accession>A0A972SKI1</accession>
<dbReference type="Pfam" id="PF13262">
    <property type="entry name" value="DUF4054"/>
    <property type="match status" value="1"/>
</dbReference>
<dbReference type="EMBL" id="WOEZ01000185">
    <property type="protein sequence ID" value="NPT59098.1"/>
    <property type="molecule type" value="Genomic_DNA"/>
</dbReference>
<reference evidence="1 2" key="1">
    <citation type="submission" date="2019-11" db="EMBL/GenBank/DDBJ databases">
        <title>Metabolism of dissolved organic matter in forest soils.</title>
        <authorList>
            <person name="Cyle K.T."/>
            <person name="Wilhelm R.C."/>
            <person name="Martinez C.E."/>
        </authorList>
    </citation>
    <scope>NUCLEOTIDE SEQUENCE [LARGE SCALE GENOMIC DNA]</scope>
    <source>
        <strain evidence="1 2">5N</strain>
    </source>
</reference>
<comment type="caution">
    <text evidence="1">The sequence shown here is derived from an EMBL/GenBank/DDBJ whole genome shotgun (WGS) entry which is preliminary data.</text>
</comment>
<sequence>MSTPASNIVVFSYADWSAAYPELAAYVTQPQAQGYFNRAQLMCDNTATSIVIDASQGGQRETLLNMLVAHIAALNAPLNGQASSPLVGRISNATQGSVSVQTQMDFPPGSAQWFNQTKYGAEYWQATAQYRSMQYAPGATSQFNPWGSGSWGRRGGSRGF</sequence>
<evidence type="ECO:0000313" key="2">
    <source>
        <dbReference type="Proteomes" id="UP000655523"/>
    </source>
</evidence>
<keyword evidence="2" id="KW-1185">Reference proteome</keyword>
<dbReference type="AlphaFoldDB" id="A0A972SKI1"/>
<gene>
    <name evidence="1" type="ORF">GNZ13_32205</name>
</gene>